<dbReference type="GO" id="GO:0003676">
    <property type="term" value="F:nucleic acid binding"/>
    <property type="evidence" value="ECO:0007669"/>
    <property type="project" value="InterPro"/>
</dbReference>
<dbReference type="GO" id="GO:0008270">
    <property type="term" value="F:zinc ion binding"/>
    <property type="evidence" value="ECO:0007669"/>
    <property type="project" value="UniProtKB-KW"/>
</dbReference>
<dbReference type="PANTHER" id="PTHR47103">
    <property type="entry name" value="DNA-BINDING PROTEIN"/>
    <property type="match status" value="1"/>
</dbReference>
<dbReference type="PROSITE" id="PS50158">
    <property type="entry name" value="ZF_CCHC"/>
    <property type="match status" value="4"/>
</dbReference>
<evidence type="ECO:0000256" key="5">
    <source>
        <dbReference type="PROSITE-ProRule" id="PRU00047"/>
    </source>
</evidence>
<reference evidence="8" key="1">
    <citation type="submission" date="2022-10" db="EMBL/GenBank/DDBJ databases">
        <authorList>
            <person name="Chen Y."/>
            <person name="Dougan E. K."/>
            <person name="Chan C."/>
            <person name="Rhodes N."/>
            <person name="Thang M."/>
        </authorList>
    </citation>
    <scope>NUCLEOTIDE SEQUENCE</scope>
</reference>
<keyword evidence="9" id="KW-0547">Nucleotide-binding</keyword>
<name>A0A9P1G1N9_9DINO</name>
<keyword evidence="1" id="KW-0479">Metal-binding</keyword>
<dbReference type="OrthoDB" id="2527451at2759"/>
<keyword evidence="3 5" id="KW-0863">Zinc-finger</keyword>
<dbReference type="GO" id="GO:0004386">
    <property type="term" value="F:helicase activity"/>
    <property type="evidence" value="ECO:0007669"/>
    <property type="project" value="UniProtKB-KW"/>
</dbReference>
<keyword evidence="9" id="KW-0067">ATP-binding</keyword>
<feature type="region of interest" description="Disordered" evidence="6">
    <location>
        <begin position="368"/>
        <end position="397"/>
    </location>
</feature>
<dbReference type="AlphaFoldDB" id="A0A9P1G1N9"/>
<evidence type="ECO:0000256" key="1">
    <source>
        <dbReference type="ARBA" id="ARBA00022723"/>
    </source>
</evidence>
<dbReference type="SUPFAM" id="SSF57756">
    <property type="entry name" value="Retrovirus zinc finger-like domains"/>
    <property type="match status" value="2"/>
</dbReference>
<feature type="region of interest" description="Disordered" evidence="6">
    <location>
        <begin position="271"/>
        <end position="310"/>
    </location>
</feature>
<feature type="compositionally biased region" description="Basic and acidic residues" evidence="6">
    <location>
        <begin position="296"/>
        <end position="310"/>
    </location>
</feature>
<evidence type="ECO:0000313" key="9">
    <source>
        <dbReference type="EMBL" id="CAL4785026.1"/>
    </source>
</evidence>
<dbReference type="InterPro" id="IPR036875">
    <property type="entry name" value="Znf_CCHC_sf"/>
</dbReference>
<feature type="domain" description="CCHC-type" evidence="7">
    <location>
        <begin position="402"/>
        <end position="415"/>
    </location>
</feature>
<feature type="domain" description="CCHC-type" evidence="7">
    <location>
        <begin position="324"/>
        <end position="339"/>
    </location>
</feature>
<dbReference type="PANTHER" id="PTHR47103:SF8">
    <property type="entry name" value="DNA-BINDING PROTEIN"/>
    <property type="match status" value="1"/>
</dbReference>
<feature type="non-terminal residue" evidence="8">
    <location>
        <position position="451"/>
    </location>
</feature>
<comment type="caution">
    <text evidence="8">The sequence shown here is derived from an EMBL/GenBank/DDBJ whole genome shotgun (WGS) entry which is preliminary data.</text>
</comment>
<dbReference type="InterPro" id="IPR001878">
    <property type="entry name" value="Znf_CCHC"/>
</dbReference>
<proteinExistence type="predicted"/>
<evidence type="ECO:0000259" key="7">
    <source>
        <dbReference type="PROSITE" id="PS50158"/>
    </source>
</evidence>
<reference evidence="9 10" key="2">
    <citation type="submission" date="2024-05" db="EMBL/GenBank/DDBJ databases">
        <authorList>
            <person name="Chen Y."/>
            <person name="Shah S."/>
            <person name="Dougan E. K."/>
            <person name="Thang M."/>
            <person name="Chan C."/>
        </authorList>
    </citation>
    <scope>NUCLEOTIDE SEQUENCE [LARGE SCALE GENOMIC DNA]</scope>
</reference>
<dbReference type="EMBL" id="CAMXCT020002375">
    <property type="protein sequence ID" value="CAL1151089.1"/>
    <property type="molecule type" value="Genomic_DNA"/>
</dbReference>
<keyword evidence="10" id="KW-1185">Reference proteome</keyword>
<organism evidence="8">
    <name type="scientific">Cladocopium goreaui</name>
    <dbReference type="NCBI Taxonomy" id="2562237"/>
    <lineage>
        <taxon>Eukaryota</taxon>
        <taxon>Sar</taxon>
        <taxon>Alveolata</taxon>
        <taxon>Dinophyceae</taxon>
        <taxon>Suessiales</taxon>
        <taxon>Symbiodiniaceae</taxon>
        <taxon>Cladocopium</taxon>
    </lineage>
</organism>
<keyword evidence="4" id="KW-0862">Zinc</keyword>
<keyword evidence="9" id="KW-0378">Hydrolase</keyword>
<dbReference type="EMBL" id="CAMXCT030002375">
    <property type="protein sequence ID" value="CAL4785026.1"/>
    <property type="molecule type" value="Genomic_DNA"/>
</dbReference>
<dbReference type="SMART" id="SM00343">
    <property type="entry name" value="ZnF_C2HC"/>
    <property type="match status" value="6"/>
</dbReference>
<evidence type="ECO:0000256" key="2">
    <source>
        <dbReference type="ARBA" id="ARBA00022737"/>
    </source>
</evidence>
<evidence type="ECO:0000256" key="4">
    <source>
        <dbReference type="ARBA" id="ARBA00022833"/>
    </source>
</evidence>
<evidence type="ECO:0000313" key="10">
    <source>
        <dbReference type="Proteomes" id="UP001152797"/>
    </source>
</evidence>
<evidence type="ECO:0000313" key="8">
    <source>
        <dbReference type="EMBL" id="CAI3997714.1"/>
    </source>
</evidence>
<gene>
    <name evidence="8" type="ORF">C1SCF055_LOCUS24068</name>
</gene>
<keyword evidence="2" id="KW-0677">Repeat</keyword>
<dbReference type="Proteomes" id="UP001152797">
    <property type="component" value="Unassembled WGS sequence"/>
</dbReference>
<accession>A0A9P1G1N9</accession>
<feature type="domain" description="CCHC-type" evidence="7">
    <location>
        <begin position="363"/>
        <end position="378"/>
    </location>
</feature>
<dbReference type="Pfam" id="PF00098">
    <property type="entry name" value="zf-CCHC"/>
    <property type="match status" value="3"/>
</dbReference>
<protein>
    <submittedName>
        <fullName evidence="9">ATP-dependent RNA helicase glh-4 (Germlin e helicase 4)</fullName>
    </submittedName>
</protein>
<dbReference type="Gene3D" id="4.10.60.10">
    <property type="entry name" value="Zinc finger, CCHC-type"/>
    <property type="match status" value="2"/>
</dbReference>
<dbReference type="EMBL" id="CAMXCT010002375">
    <property type="protein sequence ID" value="CAI3997714.1"/>
    <property type="molecule type" value="Genomic_DNA"/>
</dbReference>
<evidence type="ECO:0000256" key="6">
    <source>
        <dbReference type="SAM" id="MobiDB-lite"/>
    </source>
</evidence>
<keyword evidence="9" id="KW-0347">Helicase</keyword>
<evidence type="ECO:0000256" key="3">
    <source>
        <dbReference type="ARBA" id="ARBA00022771"/>
    </source>
</evidence>
<sequence>VCNNCGSMGHIAGMCKEELHQLWESGAPEYEKVANQDFYLAEFAPDAGGAVKYTFEDRIMFHGETCLIYKHIHGRHPKVAVLIHDHQPVVAIDRELVWREDGQVVAIVYSYATTGETITVKTYFCSERITNKVAMDRLLQYMVRRDLCSRGTLLKMDIRGDGQSAGVEARRVLDPRQAAEGKRDQAGRCFIKLTLPLQSELHAFEHNVSTCFALPLSFMATPVGAMDQGAPAAADDVFGAARGMAVVLSAAATVHTVGCPILRRAMLETSGDVRTPPSTEPPSPAEATSQATSSTGDRRSEARELSDVRSKCRMDTQKLVDKTCNNCGTMGHIAKDCPSPAQCHCCGATVHEIAACPHREKTCENCGKGGHLKKKCRQDKENEPPRGKGSTKGKGKGLAKTCKNCGVQGHLLRDCHEPSQCHCCGSTVHAVAECPNREKSCELCGLGTQCR</sequence>
<feature type="domain" description="CCHC-type" evidence="7">
    <location>
        <begin position="2"/>
        <end position="17"/>
    </location>
</feature>